<name>A0A2J6SXY7_9HELO</name>
<dbReference type="GeneID" id="36596763"/>
<dbReference type="AlphaFoldDB" id="A0A2J6SXY7"/>
<accession>A0A2J6SXY7</accession>
<dbReference type="RefSeq" id="XP_024732533.1">
    <property type="nucleotide sequence ID" value="XM_024888687.1"/>
</dbReference>
<reference evidence="1 2" key="1">
    <citation type="submission" date="2016-04" db="EMBL/GenBank/DDBJ databases">
        <title>A degradative enzymes factory behind the ericoid mycorrhizal symbiosis.</title>
        <authorList>
            <consortium name="DOE Joint Genome Institute"/>
            <person name="Martino E."/>
            <person name="Morin E."/>
            <person name="Grelet G."/>
            <person name="Kuo A."/>
            <person name="Kohler A."/>
            <person name="Daghino S."/>
            <person name="Barry K."/>
            <person name="Choi C."/>
            <person name="Cichocki N."/>
            <person name="Clum A."/>
            <person name="Copeland A."/>
            <person name="Hainaut M."/>
            <person name="Haridas S."/>
            <person name="Labutti K."/>
            <person name="Lindquist E."/>
            <person name="Lipzen A."/>
            <person name="Khouja H.-R."/>
            <person name="Murat C."/>
            <person name="Ohm R."/>
            <person name="Olson A."/>
            <person name="Spatafora J."/>
            <person name="Veneault-Fourrey C."/>
            <person name="Henrissat B."/>
            <person name="Grigoriev I."/>
            <person name="Martin F."/>
            <person name="Perotto S."/>
        </authorList>
    </citation>
    <scope>NUCLEOTIDE SEQUENCE [LARGE SCALE GENOMIC DNA]</scope>
    <source>
        <strain evidence="1 2">E</strain>
    </source>
</reference>
<protein>
    <submittedName>
        <fullName evidence="1">Uncharacterized protein</fullName>
    </submittedName>
</protein>
<evidence type="ECO:0000313" key="1">
    <source>
        <dbReference type="EMBL" id="PMD55629.1"/>
    </source>
</evidence>
<gene>
    <name evidence="1" type="ORF">K444DRAFT_74995</name>
</gene>
<proteinExistence type="predicted"/>
<evidence type="ECO:0000313" key="2">
    <source>
        <dbReference type="Proteomes" id="UP000235371"/>
    </source>
</evidence>
<keyword evidence="2" id="KW-1185">Reference proteome</keyword>
<sequence length="114" mass="13013">MSCRLWLTFLSLQSRRQSFLELCWLRSLKALLPIEWEDTWNSRVGNKCQAHMLSMGGGLLLLAISSRFHGHLGYRKEPDGLGPGSGFNTHFTDGREVGRQHGLCNFRCFISKML</sequence>
<dbReference type="Proteomes" id="UP000235371">
    <property type="component" value="Unassembled WGS sequence"/>
</dbReference>
<dbReference type="InParanoid" id="A0A2J6SXY7"/>
<dbReference type="EMBL" id="KZ613854">
    <property type="protein sequence ID" value="PMD55629.1"/>
    <property type="molecule type" value="Genomic_DNA"/>
</dbReference>
<organism evidence="1 2">
    <name type="scientific">Hyaloscypha bicolor E</name>
    <dbReference type="NCBI Taxonomy" id="1095630"/>
    <lineage>
        <taxon>Eukaryota</taxon>
        <taxon>Fungi</taxon>
        <taxon>Dikarya</taxon>
        <taxon>Ascomycota</taxon>
        <taxon>Pezizomycotina</taxon>
        <taxon>Leotiomycetes</taxon>
        <taxon>Helotiales</taxon>
        <taxon>Hyaloscyphaceae</taxon>
        <taxon>Hyaloscypha</taxon>
        <taxon>Hyaloscypha bicolor</taxon>
    </lineage>
</organism>